<dbReference type="Proteomes" id="UP001362899">
    <property type="component" value="Unassembled WGS sequence"/>
</dbReference>
<dbReference type="AlphaFoldDB" id="A0AAV5RN70"/>
<evidence type="ECO:0000313" key="3">
    <source>
        <dbReference type="Proteomes" id="UP001362899"/>
    </source>
</evidence>
<reference evidence="2 3" key="1">
    <citation type="journal article" date="2023" name="Elife">
        <title>Identification of key yeast species and microbe-microbe interactions impacting larval growth of Drosophila in the wild.</title>
        <authorList>
            <person name="Mure A."/>
            <person name="Sugiura Y."/>
            <person name="Maeda R."/>
            <person name="Honda K."/>
            <person name="Sakurai N."/>
            <person name="Takahashi Y."/>
            <person name="Watada M."/>
            <person name="Katoh T."/>
            <person name="Gotoh A."/>
            <person name="Gotoh Y."/>
            <person name="Taniguchi I."/>
            <person name="Nakamura K."/>
            <person name="Hayashi T."/>
            <person name="Katayama T."/>
            <person name="Uemura T."/>
            <person name="Hattori Y."/>
        </authorList>
    </citation>
    <scope>NUCLEOTIDE SEQUENCE [LARGE SCALE GENOMIC DNA]</scope>
    <source>
        <strain evidence="2 3">SB-73</strain>
    </source>
</reference>
<organism evidence="2 3">
    <name type="scientific">Starmerella bacillaris</name>
    <name type="common">Yeast</name>
    <name type="synonym">Candida zemplinina</name>
    <dbReference type="NCBI Taxonomy" id="1247836"/>
    <lineage>
        <taxon>Eukaryota</taxon>
        <taxon>Fungi</taxon>
        <taxon>Dikarya</taxon>
        <taxon>Ascomycota</taxon>
        <taxon>Saccharomycotina</taxon>
        <taxon>Dipodascomycetes</taxon>
        <taxon>Dipodascales</taxon>
        <taxon>Trichomonascaceae</taxon>
        <taxon>Starmerella</taxon>
    </lineage>
</organism>
<proteinExistence type="predicted"/>
<evidence type="ECO:0000256" key="1">
    <source>
        <dbReference type="SAM" id="MobiDB-lite"/>
    </source>
</evidence>
<sequence length="114" mass="12377">MLKVLLYAGSVLAMSHNTTNSSDSSKKSASTDEASNNNQSDIKSPGYIEVPLHEVHGSGRGPLLDPENRHLNHAFTKPRVGGVRRHITVDGEPVIEVNGTAREVPKKNSEHDEL</sequence>
<name>A0AAV5RN70_STABA</name>
<accession>A0AAV5RN70</accession>
<evidence type="ECO:0000313" key="2">
    <source>
        <dbReference type="EMBL" id="GMM52966.1"/>
    </source>
</evidence>
<dbReference type="EMBL" id="BTGC01000008">
    <property type="protein sequence ID" value="GMM52966.1"/>
    <property type="molecule type" value="Genomic_DNA"/>
</dbReference>
<feature type="region of interest" description="Disordered" evidence="1">
    <location>
        <begin position="13"/>
        <end position="69"/>
    </location>
</feature>
<gene>
    <name evidence="2" type="ORF">DASB73_039290</name>
</gene>
<comment type="caution">
    <text evidence="2">The sequence shown here is derived from an EMBL/GenBank/DDBJ whole genome shotgun (WGS) entry which is preliminary data.</text>
</comment>
<protein>
    <submittedName>
        <fullName evidence="2">Uncharacterized protein</fullName>
    </submittedName>
</protein>
<keyword evidence="3" id="KW-1185">Reference proteome</keyword>